<keyword evidence="1 7" id="KW-0597">Phosphoprotein</keyword>
<dbReference type="Pfam" id="PF13090">
    <property type="entry name" value="PP_kinase_C"/>
    <property type="match status" value="1"/>
</dbReference>
<dbReference type="OrthoDB" id="9761456at2"/>
<comment type="similarity">
    <text evidence="7 8">Belongs to the polyphosphate kinase 1 (PPK1) family.</text>
</comment>
<evidence type="ECO:0000256" key="4">
    <source>
        <dbReference type="ARBA" id="ARBA00022777"/>
    </source>
</evidence>
<dbReference type="GO" id="GO:0006799">
    <property type="term" value="P:polyphosphate biosynthetic process"/>
    <property type="evidence" value="ECO:0007669"/>
    <property type="project" value="UniProtKB-UniRule"/>
</dbReference>
<dbReference type="Pfam" id="PF17941">
    <property type="entry name" value="PP_kinase_C_1"/>
    <property type="match status" value="1"/>
</dbReference>
<evidence type="ECO:0000313" key="10">
    <source>
        <dbReference type="EMBL" id="SUE34894.1"/>
    </source>
</evidence>
<evidence type="ECO:0000313" key="11">
    <source>
        <dbReference type="Proteomes" id="UP000255233"/>
    </source>
</evidence>
<keyword evidence="4 7" id="KW-0418">Kinase</keyword>
<feature type="binding site" evidence="7">
    <location>
        <position position="372"/>
    </location>
    <ligand>
        <name>Mg(2+)</name>
        <dbReference type="ChEBI" id="CHEBI:18420"/>
    </ligand>
</feature>
<keyword evidence="3 7" id="KW-0547">Nucleotide-binding</keyword>
<dbReference type="NCBIfam" id="TIGR03705">
    <property type="entry name" value="poly_P_kin"/>
    <property type="match status" value="1"/>
</dbReference>
<comment type="cofactor">
    <cofactor evidence="7">
        <name>Mg(2+)</name>
        <dbReference type="ChEBI" id="CHEBI:18420"/>
    </cofactor>
</comment>
<comment type="function">
    <text evidence="7 8">Catalyzes the reversible transfer of the terminal phosphate of ATP to form a long-chain polyphosphate (polyP).</text>
</comment>
<dbReference type="Gene3D" id="1.20.58.310">
    <property type="entry name" value="Polyphosphate kinase N-terminal domain"/>
    <property type="match status" value="1"/>
</dbReference>
<proteinExistence type="inferred from homology"/>
<dbReference type="Proteomes" id="UP000255233">
    <property type="component" value="Unassembled WGS sequence"/>
</dbReference>
<dbReference type="SUPFAM" id="SSF140356">
    <property type="entry name" value="PPK N-terminal domain-like"/>
    <property type="match status" value="1"/>
</dbReference>
<name>A0A379MT36_9BACT</name>
<dbReference type="Pfam" id="PF13089">
    <property type="entry name" value="PP_kinase_N"/>
    <property type="match status" value="1"/>
</dbReference>
<dbReference type="InterPro" id="IPR024953">
    <property type="entry name" value="PP_kinase_middle"/>
</dbReference>
<keyword evidence="5 7" id="KW-0067">ATP-binding</keyword>
<dbReference type="STRING" id="880526.GCA_000427365_01686"/>
<evidence type="ECO:0000259" key="9">
    <source>
        <dbReference type="PROSITE" id="PS50035"/>
    </source>
</evidence>
<feature type="domain" description="PLD phosphodiesterase" evidence="9">
    <location>
        <begin position="427"/>
        <end position="461"/>
    </location>
</feature>
<dbReference type="PROSITE" id="PS50035">
    <property type="entry name" value="PLD"/>
    <property type="match status" value="1"/>
</dbReference>
<dbReference type="PANTHER" id="PTHR30218:SF0">
    <property type="entry name" value="POLYPHOSPHATE KINASE"/>
    <property type="match status" value="1"/>
</dbReference>
<dbReference type="InterPro" id="IPR041108">
    <property type="entry name" value="PP_kinase_C_1"/>
</dbReference>
<keyword evidence="6 7" id="KW-0460">Magnesium</keyword>
<dbReference type="InterPro" id="IPR003414">
    <property type="entry name" value="PP_kinase"/>
</dbReference>
<evidence type="ECO:0000256" key="5">
    <source>
        <dbReference type="ARBA" id="ARBA00022840"/>
    </source>
</evidence>
<reference evidence="10 11" key="1">
    <citation type="submission" date="2018-06" db="EMBL/GenBank/DDBJ databases">
        <authorList>
            <consortium name="Pathogen Informatics"/>
            <person name="Doyle S."/>
        </authorList>
    </citation>
    <scope>NUCLEOTIDE SEQUENCE [LARGE SCALE GENOMIC DNA]</scope>
    <source>
        <strain evidence="10 11">NCTC11190</strain>
    </source>
</reference>
<dbReference type="InterPro" id="IPR001736">
    <property type="entry name" value="PLipase_D/transphosphatidylase"/>
</dbReference>
<comment type="PTM">
    <text evidence="7 8">An intermediate of this reaction is the autophosphorylated ppk in which a phosphate is covalently linked to a histidine residue through a N-P bond.</text>
</comment>
<dbReference type="CDD" id="cd09167">
    <property type="entry name" value="PLDc_EcPPK1_C2_like"/>
    <property type="match status" value="1"/>
</dbReference>
<feature type="binding site" evidence="7">
    <location>
        <position position="40"/>
    </location>
    <ligand>
        <name>ATP</name>
        <dbReference type="ChEBI" id="CHEBI:30616"/>
    </ligand>
</feature>
<protein>
    <recommendedName>
        <fullName evidence="7 8">Polyphosphate kinase</fullName>
        <ecNumber evidence="7 8">2.7.4.1</ecNumber>
    </recommendedName>
    <alternativeName>
        <fullName evidence="7">ATP-polyphosphate phosphotransferase</fullName>
    </alternativeName>
    <alternativeName>
        <fullName evidence="7">Polyphosphoric acid kinase</fullName>
    </alternativeName>
</protein>
<dbReference type="GO" id="GO:0046872">
    <property type="term" value="F:metal ion binding"/>
    <property type="evidence" value="ECO:0007669"/>
    <property type="project" value="UniProtKB-KW"/>
</dbReference>
<evidence type="ECO:0000256" key="3">
    <source>
        <dbReference type="ARBA" id="ARBA00022741"/>
    </source>
</evidence>
<dbReference type="EC" id="2.7.4.1" evidence="7 8"/>
<dbReference type="Gene3D" id="3.30.1840.10">
    <property type="entry name" value="Polyphosphate kinase middle domain"/>
    <property type="match status" value="1"/>
</dbReference>
<evidence type="ECO:0000256" key="1">
    <source>
        <dbReference type="ARBA" id="ARBA00022553"/>
    </source>
</evidence>
<gene>
    <name evidence="7 10" type="primary">ppk</name>
    <name evidence="10" type="ORF">NCTC11190_02132</name>
</gene>
<accession>A0A379MT36</accession>
<dbReference type="NCBIfam" id="NF003917">
    <property type="entry name" value="PRK05443.1-1"/>
    <property type="match status" value="1"/>
</dbReference>
<keyword evidence="11" id="KW-1185">Reference proteome</keyword>
<dbReference type="Pfam" id="PF02503">
    <property type="entry name" value="PP_kinase"/>
    <property type="match status" value="1"/>
</dbReference>
<feature type="binding site" evidence="7">
    <location>
        <position position="589"/>
    </location>
    <ligand>
        <name>ATP</name>
        <dbReference type="ChEBI" id="CHEBI:30616"/>
    </ligand>
</feature>
<dbReference type="HAMAP" id="MF_00347">
    <property type="entry name" value="Polyphosphate_kinase"/>
    <property type="match status" value="1"/>
</dbReference>
<comment type="catalytic activity">
    <reaction evidence="7 8">
        <text>[phosphate](n) + ATP = [phosphate](n+1) + ADP</text>
        <dbReference type="Rhea" id="RHEA:19573"/>
        <dbReference type="Rhea" id="RHEA-COMP:9859"/>
        <dbReference type="Rhea" id="RHEA-COMP:14280"/>
        <dbReference type="ChEBI" id="CHEBI:16838"/>
        <dbReference type="ChEBI" id="CHEBI:30616"/>
        <dbReference type="ChEBI" id="CHEBI:456216"/>
        <dbReference type="EC" id="2.7.4.1"/>
    </reaction>
</comment>
<dbReference type="PANTHER" id="PTHR30218">
    <property type="entry name" value="POLYPHOSPHATE KINASE"/>
    <property type="match status" value="1"/>
</dbReference>
<dbReference type="SUPFAM" id="SSF56024">
    <property type="entry name" value="Phospholipase D/nuclease"/>
    <property type="match status" value="2"/>
</dbReference>
<feature type="binding site" evidence="7">
    <location>
        <position position="561"/>
    </location>
    <ligand>
        <name>ATP</name>
        <dbReference type="ChEBI" id="CHEBI:30616"/>
    </ligand>
</feature>
<dbReference type="AlphaFoldDB" id="A0A379MT36"/>
<evidence type="ECO:0000256" key="6">
    <source>
        <dbReference type="ARBA" id="ARBA00022842"/>
    </source>
</evidence>
<dbReference type="RefSeq" id="WP_027291326.1">
    <property type="nucleotide sequence ID" value="NZ_UGVL01000001.1"/>
</dbReference>
<evidence type="ECO:0000256" key="7">
    <source>
        <dbReference type="HAMAP-Rule" id="MF_00347"/>
    </source>
</evidence>
<dbReference type="InterPro" id="IPR036830">
    <property type="entry name" value="PP_kinase_middle_dom_sf"/>
</dbReference>
<dbReference type="Gene3D" id="3.30.870.10">
    <property type="entry name" value="Endonuclease Chain A"/>
    <property type="match status" value="2"/>
</dbReference>
<dbReference type="InterPro" id="IPR025200">
    <property type="entry name" value="PPK_C_dom2"/>
</dbReference>
<dbReference type="InterPro" id="IPR036832">
    <property type="entry name" value="PPK_N_dom_sf"/>
</dbReference>
<dbReference type="NCBIfam" id="NF003921">
    <property type="entry name" value="PRK05443.2-2"/>
    <property type="match status" value="1"/>
</dbReference>
<dbReference type="SUPFAM" id="SSF143724">
    <property type="entry name" value="PHP14-like"/>
    <property type="match status" value="1"/>
</dbReference>
<dbReference type="PIRSF" id="PIRSF015589">
    <property type="entry name" value="PP_kinase"/>
    <property type="match status" value="1"/>
</dbReference>
<sequence>MLYNRELSWISFNERVMQEAQDRSVPLLQRLRFLGIYSNNQDEFFKVRVANLERMMLLRGARTKEMQGGDTLETLLGRIYDRLNGLQRTFEQTYREILAEMESHGIFIVDETKLTDRQAAFCRDYFADRISPLLVPLLVRKSTKLPFLRDGRIYHAVRMTGPGPKQTVRYAVVEIPGTATLPRFIVLPPSAEGRTEIIFVDDIIRLCLDEVFFMFDYDRIEAYAFKFMRDAEMSLDDDVNKSIVEKMEQGIDKRKHGRPVRMVYDKKMPADLLETLTAKLGLKAGDNVSPGGRYHLMRDLMKFPKVAPELEYRNPVPLRHPAIRPFSSIIDVIRRQDILLNYPYYTFNHFIDFLREAAMDPKTTGISMTLYRTADRSKIIRALINAAKNGKKVVVFMELLARFDEERNIENAETLRQAGIKVIYGIEGLKVHSKLVLVERREGSKIKGYVHVGTGNFNEDTAGVYSDFSLFTANPQIAEDARQVFEFLQTSYKHMDTRQLLVSPFNMRKSFEELIDAEIDNARRKKKAYIYAKCNSLTDEKIIQRLYKASAAGVKVRLVIRGACCLMPGVEEISENIRGISIVDKYLEHARLFIFCNGGKEKVFIGSADWMTRNLNRRVEVIVPILDKQIQAVLKKVFSIQWHDNVKARDLQDPLSNRYRGDGEEIPVAERVRSQVALYDYYASLE</sequence>
<feature type="binding site" evidence="7">
    <location>
        <position position="465"/>
    </location>
    <ligand>
        <name>ATP</name>
        <dbReference type="ChEBI" id="CHEBI:30616"/>
    </ligand>
</feature>
<dbReference type="EMBL" id="UGVL01000001">
    <property type="protein sequence ID" value="SUE34894.1"/>
    <property type="molecule type" value="Genomic_DNA"/>
</dbReference>
<evidence type="ECO:0000256" key="2">
    <source>
        <dbReference type="ARBA" id="ARBA00022679"/>
    </source>
</evidence>
<dbReference type="GO" id="GO:0009358">
    <property type="term" value="C:polyphosphate kinase complex"/>
    <property type="evidence" value="ECO:0007669"/>
    <property type="project" value="InterPro"/>
</dbReference>
<evidence type="ECO:0000256" key="8">
    <source>
        <dbReference type="RuleBase" id="RU003800"/>
    </source>
</evidence>
<organism evidence="10 11">
    <name type="scientific">Rikenella microfusus</name>
    <dbReference type="NCBI Taxonomy" id="28139"/>
    <lineage>
        <taxon>Bacteria</taxon>
        <taxon>Pseudomonadati</taxon>
        <taxon>Bacteroidota</taxon>
        <taxon>Bacteroidia</taxon>
        <taxon>Bacteroidales</taxon>
        <taxon>Rikenellaceae</taxon>
        <taxon>Rikenella</taxon>
    </lineage>
</organism>
<feature type="active site" description="Phosphohistidine intermediate" evidence="7">
    <location>
        <position position="432"/>
    </location>
</feature>
<dbReference type="GO" id="GO:0005524">
    <property type="term" value="F:ATP binding"/>
    <property type="evidence" value="ECO:0007669"/>
    <property type="project" value="UniProtKB-KW"/>
</dbReference>
<dbReference type="GO" id="GO:0008976">
    <property type="term" value="F:polyphosphate kinase activity"/>
    <property type="evidence" value="ECO:0007669"/>
    <property type="project" value="UniProtKB-UniRule"/>
</dbReference>
<dbReference type="InterPro" id="IPR025198">
    <property type="entry name" value="PPK_N_dom"/>
</dbReference>
<feature type="binding site" evidence="7">
    <location>
        <position position="402"/>
    </location>
    <ligand>
        <name>Mg(2+)</name>
        <dbReference type="ChEBI" id="CHEBI:18420"/>
    </ligand>
</feature>
<keyword evidence="7" id="KW-0479">Metal-binding</keyword>
<keyword evidence="2 7" id="KW-0808">Transferase</keyword>